<dbReference type="GO" id="GO:0016740">
    <property type="term" value="F:transferase activity"/>
    <property type="evidence" value="ECO:0007669"/>
    <property type="project" value="UniProtKB-KW"/>
</dbReference>
<name>A0A8C6ULH6_9GOBI</name>
<keyword evidence="9" id="KW-0514">Muscle protein</keyword>
<evidence type="ECO:0000256" key="10">
    <source>
        <dbReference type="ARBA" id="ARBA00023242"/>
    </source>
</evidence>
<dbReference type="Pfam" id="PF13445">
    <property type="entry name" value="zf-RING_UBOX"/>
    <property type="match status" value="1"/>
</dbReference>
<keyword evidence="10" id="KW-0539">Nucleus</keyword>
<evidence type="ECO:0000256" key="1">
    <source>
        <dbReference type="ARBA" id="ARBA00004123"/>
    </source>
</evidence>
<accession>A0A8C6ULH6</accession>
<dbReference type="GO" id="GO:0005737">
    <property type="term" value="C:cytoplasm"/>
    <property type="evidence" value="ECO:0007669"/>
    <property type="project" value="UniProtKB-SubCell"/>
</dbReference>
<evidence type="ECO:0000256" key="2">
    <source>
        <dbReference type="ARBA" id="ARBA00004496"/>
    </source>
</evidence>
<dbReference type="AlphaFoldDB" id="A0A8C6ULH6"/>
<organism evidence="14 15">
    <name type="scientific">Neogobius melanostomus</name>
    <name type="common">round goby</name>
    <dbReference type="NCBI Taxonomy" id="47308"/>
    <lineage>
        <taxon>Eukaryota</taxon>
        <taxon>Metazoa</taxon>
        <taxon>Chordata</taxon>
        <taxon>Craniata</taxon>
        <taxon>Vertebrata</taxon>
        <taxon>Euteleostomi</taxon>
        <taxon>Actinopterygii</taxon>
        <taxon>Neopterygii</taxon>
        <taxon>Teleostei</taxon>
        <taxon>Neoteleostei</taxon>
        <taxon>Acanthomorphata</taxon>
        <taxon>Gobiaria</taxon>
        <taxon>Gobiiformes</taxon>
        <taxon>Gobioidei</taxon>
        <taxon>Gobiidae</taxon>
        <taxon>Benthophilinae</taxon>
        <taxon>Neogobiini</taxon>
        <taxon>Neogobius</taxon>
    </lineage>
</organism>
<keyword evidence="8" id="KW-0175">Coiled coil</keyword>
<evidence type="ECO:0000256" key="11">
    <source>
        <dbReference type="PROSITE-ProRule" id="PRU00024"/>
    </source>
</evidence>
<dbReference type="PROSITE" id="PS50089">
    <property type="entry name" value="ZF_RING_2"/>
    <property type="match status" value="1"/>
</dbReference>
<dbReference type="Proteomes" id="UP000694523">
    <property type="component" value="Unplaced"/>
</dbReference>
<keyword evidence="4" id="KW-0808">Transferase</keyword>
<dbReference type="FunFam" id="3.30.40.10:FF:000014">
    <property type="entry name" value="probable E3 ubiquitin-protein ligase MID2"/>
    <property type="match status" value="1"/>
</dbReference>
<evidence type="ECO:0000259" key="13">
    <source>
        <dbReference type="PROSITE" id="PS50119"/>
    </source>
</evidence>
<evidence type="ECO:0000256" key="3">
    <source>
        <dbReference type="ARBA" id="ARBA00022490"/>
    </source>
</evidence>
<dbReference type="PANTHER" id="PTHR24099:SF17">
    <property type="entry name" value="TRIPARTITE MOTIF CONTAINING 55"/>
    <property type="match status" value="1"/>
</dbReference>
<evidence type="ECO:0000313" key="14">
    <source>
        <dbReference type="Ensembl" id="ENSNMLP00000038009.1"/>
    </source>
</evidence>
<evidence type="ECO:0000256" key="4">
    <source>
        <dbReference type="ARBA" id="ARBA00022679"/>
    </source>
</evidence>
<evidence type="ECO:0000256" key="6">
    <source>
        <dbReference type="ARBA" id="ARBA00022771"/>
    </source>
</evidence>
<keyword evidence="5" id="KW-0479">Metal-binding</keyword>
<keyword evidence="3" id="KW-0963">Cytoplasm</keyword>
<comment type="subcellular location">
    <subcellularLocation>
        <location evidence="2">Cytoplasm</location>
    </subcellularLocation>
    <subcellularLocation>
        <location evidence="1">Nucleus</location>
    </subcellularLocation>
</comment>
<dbReference type="Ensembl" id="ENSNMLT00000042316.1">
    <property type="protein sequence ID" value="ENSNMLP00000038009.1"/>
    <property type="gene ID" value="ENSNMLG00000023485.1"/>
</dbReference>
<dbReference type="SUPFAM" id="SSF57850">
    <property type="entry name" value="RING/U-box"/>
    <property type="match status" value="1"/>
</dbReference>
<evidence type="ECO:0000259" key="12">
    <source>
        <dbReference type="PROSITE" id="PS50089"/>
    </source>
</evidence>
<keyword evidence="15" id="KW-1185">Reference proteome</keyword>
<evidence type="ECO:0000256" key="5">
    <source>
        <dbReference type="ARBA" id="ARBA00022723"/>
    </source>
</evidence>
<dbReference type="Gene3D" id="1.20.5.170">
    <property type="match status" value="1"/>
</dbReference>
<dbReference type="Gene3D" id="3.30.40.10">
    <property type="entry name" value="Zinc/RING finger domain, C3HC4 (zinc finger)"/>
    <property type="match status" value="1"/>
</dbReference>
<dbReference type="PROSITE" id="PS00518">
    <property type="entry name" value="ZF_RING_1"/>
    <property type="match status" value="1"/>
</dbReference>
<dbReference type="InterPro" id="IPR013083">
    <property type="entry name" value="Znf_RING/FYVE/PHD"/>
</dbReference>
<dbReference type="InterPro" id="IPR027370">
    <property type="entry name" value="Znf-RING_euk"/>
</dbReference>
<reference evidence="14" key="1">
    <citation type="submission" date="2025-08" db="UniProtKB">
        <authorList>
            <consortium name="Ensembl"/>
        </authorList>
    </citation>
    <scope>IDENTIFICATION</scope>
</reference>
<evidence type="ECO:0000256" key="8">
    <source>
        <dbReference type="ARBA" id="ARBA00023054"/>
    </source>
</evidence>
<dbReference type="GO" id="GO:0008270">
    <property type="term" value="F:zinc ion binding"/>
    <property type="evidence" value="ECO:0007669"/>
    <property type="project" value="UniProtKB-KW"/>
</dbReference>
<dbReference type="GO" id="GO:0070507">
    <property type="term" value="P:regulation of microtubule cytoskeleton organization"/>
    <property type="evidence" value="ECO:0007669"/>
    <property type="project" value="TreeGrafter"/>
</dbReference>
<evidence type="ECO:0000313" key="15">
    <source>
        <dbReference type="Proteomes" id="UP000694523"/>
    </source>
</evidence>
<keyword evidence="7" id="KW-0862">Zinc</keyword>
<dbReference type="SUPFAM" id="SSF57845">
    <property type="entry name" value="B-box zinc-binding domain"/>
    <property type="match status" value="1"/>
</dbReference>
<evidence type="ECO:0000256" key="9">
    <source>
        <dbReference type="ARBA" id="ARBA00023179"/>
    </source>
</evidence>
<protein>
    <submittedName>
        <fullName evidence="14">Tripartite motif containing 101</fullName>
    </submittedName>
</protein>
<dbReference type="InterPro" id="IPR000315">
    <property type="entry name" value="Znf_B-box"/>
</dbReference>
<feature type="domain" description="RING-type" evidence="12">
    <location>
        <begin position="31"/>
        <end position="79"/>
    </location>
</feature>
<dbReference type="PANTHER" id="PTHR24099">
    <property type="entry name" value="E3 UBIQUITIN-PROTEIN LIGASE TRIM36-RELATED"/>
    <property type="match status" value="1"/>
</dbReference>
<dbReference type="Gene3D" id="3.30.160.60">
    <property type="entry name" value="Classic Zinc Finger"/>
    <property type="match status" value="1"/>
</dbReference>
<keyword evidence="6 11" id="KW-0863">Zinc-finger</keyword>
<reference evidence="14" key="2">
    <citation type="submission" date="2025-09" db="UniProtKB">
        <authorList>
            <consortium name="Ensembl"/>
        </authorList>
    </citation>
    <scope>IDENTIFICATION</scope>
</reference>
<evidence type="ECO:0000256" key="7">
    <source>
        <dbReference type="ARBA" id="ARBA00022833"/>
    </source>
</evidence>
<proteinExistence type="predicted"/>
<dbReference type="Pfam" id="PF00643">
    <property type="entry name" value="zf-B_box"/>
    <property type="match status" value="1"/>
</dbReference>
<sequence>MSLSADLSCLKSGEGAEREAALASLEKQLICPICLEIFNKPVVILPCQHNLCRKCANELYQVRHNMLVNSGRFRCPSCRHEVVLDRHGVYGLQRNLLVENIIDVYKQELAQATCVDHEGEKVNIYCLSCRVPTCSLCKVFGAHQSCRVAPLADVYQQQKDELKEGLSALAEHGTRIQEMIDELNQMCSDLEEAYKGQKQTVSDKFDHIKSILEEKRKVNEINFLNEAKPKCLYPVFPGYSLLRCYGDTLTTNTKLLERAQSSVEEPDPVAFVQVLHPTLLVAANASCPTETLDPDDENLSHYKYNFSPQYRALLSLQFPRGNHWSTFMSVAVEISSRSDFLH</sequence>
<dbReference type="GO" id="GO:0005634">
    <property type="term" value="C:nucleus"/>
    <property type="evidence" value="ECO:0007669"/>
    <property type="project" value="UniProtKB-SubCell"/>
</dbReference>
<feature type="domain" description="B box-type" evidence="13">
    <location>
        <begin position="109"/>
        <end position="151"/>
    </location>
</feature>
<dbReference type="PROSITE" id="PS50119">
    <property type="entry name" value="ZF_BBOX"/>
    <property type="match status" value="1"/>
</dbReference>
<dbReference type="InterPro" id="IPR017907">
    <property type="entry name" value="Znf_RING_CS"/>
</dbReference>
<dbReference type="InterPro" id="IPR001841">
    <property type="entry name" value="Znf_RING"/>
</dbReference>
<dbReference type="InterPro" id="IPR050617">
    <property type="entry name" value="E3_ligase_FN3/SPRY"/>
</dbReference>
<dbReference type="SMART" id="SM00184">
    <property type="entry name" value="RING"/>
    <property type="match status" value="1"/>
</dbReference>